<accession>A0ABQ0J6C6</accession>
<protein>
    <submittedName>
        <fullName evidence="1">Multimodular transpeptidase-transglycosylase</fullName>
        <ecNumber evidence="1">2.4.1.129</ecNumber>
    </submittedName>
</protein>
<sequence length="89" mass="10000">MPKLGENRSACMGRLYGYALEGHEVVARQVPNDITRVRIDRDSGLLTNKTDGSTMFEYFKIGTEPKEYVQESLTDTLYSNDESGGESLF</sequence>
<evidence type="ECO:0000313" key="2">
    <source>
        <dbReference type="Proteomes" id="UP000029223"/>
    </source>
</evidence>
<keyword evidence="2" id="KW-1185">Reference proteome</keyword>
<dbReference type="EC" id="2.4.1.129" evidence="1"/>
<name>A0ABQ0J6C6_9VIBR</name>
<dbReference type="Proteomes" id="UP000029223">
    <property type="component" value="Unassembled WGS sequence"/>
</dbReference>
<dbReference type="GO" id="GO:0016757">
    <property type="term" value="F:glycosyltransferase activity"/>
    <property type="evidence" value="ECO:0007669"/>
    <property type="project" value="UniProtKB-KW"/>
</dbReference>
<gene>
    <name evidence="1" type="ORF">JCM19239_4037</name>
</gene>
<proteinExistence type="predicted"/>
<reference evidence="2" key="2">
    <citation type="submission" date="2014-09" db="EMBL/GenBank/DDBJ databases">
        <authorList>
            <consortium name="NBRP consortium"/>
            <person name="Sawabe T."/>
            <person name="Meirelles P."/>
            <person name="Nakanishi M."/>
            <person name="Sayaka M."/>
            <person name="Hattori M."/>
            <person name="Ohkuma M."/>
        </authorList>
    </citation>
    <scope>NUCLEOTIDE SEQUENCE [LARGE SCALE GENOMIC DNA]</scope>
    <source>
        <strain evidence="2">JCM 19239</strain>
    </source>
</reference>
<reference evidence="2" key="1">
    <citation type="submission" date="2014-09" db="EMBL/GenBank/DDBJ databases">
        <title>Vibrio variabilis JCM 19239. (C206) whole genome shotgun sequence.</title>
        <authorList>
            <person name="Sawabe T."/>
            <person name="Meirelles P."/>
            <person name="Nakanishi M."/>
            <person name="Sayaka M."/>
            <person name="Hattori M."/>
            <person name="Ohkuma M."/>
        </authorList>
    </citation>
    <scope>NUCLEOTIDE SEQUENCE [LARGE SCALE GENOMIC DNA]</scope>
    <source>
        <strain evidence="2">JCM 19239</strain>
    </source>
</reference>
<evidence type="ECO:0000313" key="1">
    <source>
        <dbReference type="EMBL" id="GAL24334.1"/>
    </source>
</evidence>
<comment type="caution">
    <text evidence="1">The sequence shown here is derived from an EMBL/GenBank/DDBJ whole genome shotgun (WGS) entry which is preliminary data.</text>
</comment>
<dbReference type="InterPro" id="IPR012338">
    <property type="entry name" value="Beta-lactam/transpept-like"/>
</dbReference>
<organism evidence="1 2">
    <name type="scientific">Vibrio variabilis</name>
    <dbReference type="NCBI Taxonomy" id="990271"/>
    <lineage>
        <taxon>Bacteria</taxon>
        <taxon>Pseudomonadati</taxon>
        <taxon>Pseudomonadota</taxon>
        <taxon>Gammaproteobacteria</taxon>
        <taxon>Vibrionales</taxon>
        <taxon>Vibrionaceae</taxon>
        <taxon>Vibrio</taxon>
    </lineage>
</organism>
<dbReference type="Gene3D" id="3.40.710.10">
    <property type="entry name" value="DD-peptidase/beta-lactamase superfamily"/>
    <property type="match status" value="1"/>
</dbReference>
<keyword evidence="1" id="KW-0808">Transferase</keyword>
<dbReference type="EMBL" id="BBMS01000003">
    <property type="protein sequence ID" value="GAL24334.1"/>
    <property type="molecule type" value="Genomic_DNA"/>
</dbReference>
<keyword evidence="1" id="KW-0328">Glycosyltransferase</keyword>